<keyword evidence="4" id="KW-0732">Signal</keyword>
<dbReference type="Proteomes" id="UP000669903">
    <property type="component" value="Unassembled WGS sequence"/>
</dbReference>
<protein>
    <submittedName>
        <fullName evidence="5">YELL protein</fullName>
    </submittedName>
</protein>
<dbReference type="PANTHER" id="PTHR10009:SF19">
    <property type="entry name" value="RE55542P"/>
    <property type="match status" value="1"/>
</dbReference>
<evidence type="ECO:0000313" key="6">
    <source>
        <dbReference type="Proteomes" id="UP000669903"/>
    </source>
</evidence>
<keyword evidence="6" id="KW-1185">Reference proteome</keyword>
<dbReference type="InterPro" id="IPR011042">
    <property type="entry name" value="6-blade_b-propeller_TolB-like"/>
</dbReference>
<sequence>MATIKIVCLLLPCRRYTYIRNGNTRVDVPAEQVSHKPLSSPPCKKRFARDWRFASNSEVLEWEVLIGVGVLLLGRPYDCAYGHTIFVTTLSLLCVRMRAGTLETIAQWSLLEFALPNERGFQYQPENIVMTGIEITWNRIFVSTPRLRSGVPATLSFFPRNVPLGSNPRLQAYPSWDWHGAGKGEINCTRLISVYRTRLDRCDRLWVVDAGIMTSIDDFMPVCPPKVVVFDLKTDQVIRHVTFPREVLRPDSLLTNVVVDEVSAKTCDDVFLYMTDTLGPGILIFDGATDRSWRVIHSSMFPNPDHAIYTIGSDTFEFLDGVVGLTFSPKLGIVYYQPLATDRIFSVPTSALQAGPLPFGEQLPVTLVGRKSSQGLALAVDPRDDTIIFSPFTETAIASWQPQTNQQRILAYSPEKLQFTADILLAKYDNGNIWIMSSRFHKFFLRRIDNRQINIRIMRLKADNQILVPTFFNQQIDPYLQFYNNTLGF</sequence>
<dbReference type="GO" id="GO:0005576">
    <property type="term" value="C:extracellular region"/>
    <property type="evidence" value="ECO:0007669"/>
    <property type="project" value="UniProtKB-SubCell"/>
</dbReference>
<keyword evidence="3" id="KW-0964">Secreted</keyword>
<dbReference type="AlphaFoldDB" id="A0A836K7K0"/>
<accession>A0A836K7K0</accession>
<evidence type="ECO:0000256" key="2">
    <source>
        <dbReference type="ARBA" id="ARBA00009127"/>
    </source>
</evidence>
<organism evidence="5 6">
    <name type="scientific">Acromyrmex charruanus</name>
    <dbReference type="NCBI Taxonomy" id="2715315"/>
    <lineage>
        <taxon>Eukaryota</taxon>
        <taxon>Metazoa</taxon>
        <taxon>Ecdysozoa</taxon>
        <taxon>Arthropoda</taxon>
        <taxon>Hexapoda</taxon>
        <taxon>Insecta</taxon>
        <taxon>Pterygota</taxon>
        <taxon>Neoptera</taxon>
        <taxon>Endopterygota</taxon>
        <taxon>Hymenoptera</taxon>
        <taxon>Apocrita</taxon>
        <taxon>Aculeata</taxon>
        <taxon>Formicoidea</taxon>
        <taxon>Formicidae</taxon>
        <taxon>Myrmicinae</taxon>
        <taxon>Acromyrmex</taxon>
    </lineage>
</organism>
<dbReference type="EMBL" id="JAANIC010000627">
    <property type="protein sequence ID" value="KAG5347456.1"/>
    <property type="molecule type" value="Genomic_DNA"/>
</dbReference>
<comment type="caution">
    <text evidence="5">The sequence shown here is derived from an EMBL/GenBank/DDBJ whole genome shotgun (WGS) entry which is preliminary data.</text>
</comment>
<comment type="similarity">
    <text evidence="2">Belongs to the major royal jelly protein family.</text>
</comment>
<gene>
    <name evidence="5" type="primary">Y_3</name>
    <name evidence="5" type="ORF">G6Z76_0003991</name>
</gene>
<dbReference type="InterPro" id="IPR017996">
    <property type="entry name" value="MRJP/yellow-related"/>
</dbReference>
<comment type="subcellular location">
    <subcellularLocation>
        <location evidence="1">Secreted</location>
    </subcellularLocation>
</comment>
<reference evidence="5" key="1">
    <citation type="submission" date="2020-03" db="EMBL/GenBank/DDBJ databases">
        <title>Relaxed selection underlies rapid genomic changes in the transitions from sociality to social parasitism in ants.</title>
        <authorList>
            <person name="Bi X."/>
        </authorList>
    </citation>
    <scope>NUCLEOTIDE SEQUENCE</scope>
    <source>
        <strain evidence="5">BGI-DK2014a</strain>
        <tissue evidence="5">Whole body</tissue>
    </source>
</reference>
<evidence type="ECO:0000256" key="3">
    <source>
        <dbReference type="ARBA" id="ARBA00022525"/>
    </source>
</evidence>
<dbReference type="SUPFAM" id="SSF101898">
    <property type="entry name" value="NHL repeat"/>
    <property type="match status" value="1"/>
</dbReference>
<dbReference type="PANTHER" id="PTHR10009">
    <property type="entry name" value="PROTEIN YELLOW-RELATED"/>
    <property type="match status" value="1"/>
</dbReference>
<feature type="non-terminal residue" evidence="5">
    <location>
        <position position="489"/>
    </location>
</feature>
<feature type="non-terminal residue" evidence="5">
    <location>
        <position position="1"/>
    </location>
</feature>
<proteinExistence type="inferred from homology"/>
<dbReference type="Gene3D" id="2.120.10.30">
    <property type="entry name" value="TolB, C-terminal domain"/>
    <property type="match status" value="1"/>
</dbReference>
<evidence type="ECO:0000256" key="1">
    <source>
        <dbReference type="ARBA" id="ARBA00004613"/>
    </source>
</evidence>
<evidence type="ECO:0000256" key="4">
    <source>
        <dbReference type="ARBA" id="ARBA00022729"/>
    </source>
</evidence>
<dbReference type="Pfam" id="PF03022">
    <property type="entry name" value="MRJP"/>
    <property type="match status" value="1"/>
</dbReference>
<name>A0A836K7K0_9HYME</name>
<dbReference type="FunFam" id="2.120.10.30:FF:000045">
    <property type="entry name" value="Blast:Protein yellow"/>
    <property type="match status" value="1"/>
</dbReference>
<evidence type="ECO:0000313" key="5">
    <source>
        <dbReference type="EMBL" id="KAG5347456.1"/>
    </source>
</evidence>